<evidence type="ECO:0000313" key="1">
    <source>
        <dbReference type="EMBL" id="GGO49996.1"/>
    </source>
</evidence>
<gene>
    <name evidence="1" type="ORF">GCM10010977_33160</name>
</gene>
<keyword evidence="2" id="KW-1185">Reference proteome</keyword>
<dbReference type="RefSeq" id="WP_256375982.1">
    <property type="nucleotide sequence ID" value="NZ_BAAAOU010000006.1"/>
</dbReference>
<dbReference type="EMBL" id="BMLQ01000016">
    <property type="protein sequence ID" value="GGO49996.1"/>
    <property type="molecule type" value="Genomic_DNA"/>
</dbReference>
<protein>
    <submittedName>
        <fullName evidence="1">Uncharacterized protein</fullName>
    </submittedName>
</protein>
<reference evidence="2" key="1">
    <citation type="journal article" date="2019" name="Int. J. Syst. Evol. Microbiol.">
        <title>The Global Catalogue of Microorganisms (GCM) 10K type strain sequencing project: providing services to taxonomists for standard genome sequencing and annotation.</title>
        <authorList>
            <consortium name="The Broad Institute Genomics Platform"/>
            <consortium name="The Broad Institute Genome Sequencing Center for Infectious Disease"/>
            <person name="Wu L."/>
            <person name="Ma J."/>
        </authorList>
    </citation>
    <scope>NUCLEOTIDE SEQUENCE [LARGE SCALE GENOMIC DNA]</scope>
    <source>
        <strain evidence="2">CGMCC 1.7064</strain>
    </source>
</reference>
<comment type="caution">
    <text evidence="1">The sequence shown here is derived from an EMBL/GenBank/DDBJ whole genome shotgun (WGS) entry which is preliminary data.</text>
</comment>
<accession>A0ABQ2MDD4</accession>
<name>A0ABQ2MDD4_9MICC</name>
<proteinExistence type="predicted"/>
<dbReference type="Proteomes" id="UP000642509">
    <property type="component" value="Unassembled WGS sequence"/>
</dbReference>
<evidence type="ECO:0000313" key="2">
    <source>
        <dbReference type="Proteomes" id="UP000642509"/>
    </source>
</evidence>
<organism evidence="1 2">
    <name type="scientific">Citricoccus zhacaiensis</name>
    <dbReference type="NCBI Taxonomy" id="489142"/>
    <lineage>
        <taxon>Bacteria</taxon>
        <taxon>Bacillati</taxon>
        <taxon>Actinomycetota</taxon>
        <taxon>Actinomycetes</taxon>
        <taxon>Micrococcales</taxon>
        <taxon>Micrococcaceae</taxon>
        <taxon>Citricoccus</taxon>
    </lineage>
</organism>
<sequence>MIQAAGYGLVDFDAPYLCEYLREHAAHLTADSHTRGTSSD</sequence>